<gene>
    <name evidence="1" type="ORF">MDCFG202_LOCUS232151</name>
</gene>
<reference evidence="1" key="1">
    <citation type="submission" date="2021-03" db="EMBL/GenBank/DDBJ databases">
        <authorList>
            <person name="Alouane T."/>
            <person name="Langin T."/>
            <person name="Bonhomme L."/>
        </authorList>
    </citation>
    <scope>NUCLEOTIDE SEQUENCE</scope>
    <source>
        <strain evidence="1">MDC_Fg202</strain>
    </source>
</reference>
<dbReference type="AlphaFoldDB" id="A0A2H3GMQ1"/>
<accession>A0A2H3GMQ1</accession>
<evidence type="ECO:0000313" key="2">
    <source>
        <dbReference type="Proteomes" id="UP000746612"/>
    </source>
</evidence>
<protein>
    <submittedName>
        <fullName evidence="1">Uncharacterized protein</fullName>
    </submittedName>
</protein>
<organism evidence="1 2">
    <name type="scientific">Gibberella zeae</name>
    <name type="common">Wheat head blight fungus</name>
    <name type="synonym">Fusarium graminearum</name>
    <dbReference type="NCBI Taxonomy" id="5518"/>
    <lineage>
        <taxon>Eukaryota</taxon>
        <taxon>Fungi</taxon>
        <taxon>Dikarya</taxon>
        <taxon>Ascomycota</taxon>
        <taxon>Pezizomycotina</taxon>
        <taxon>Sordariomycetes</taxon>
        <taxon>Hypocreomycetidae</taxon>
        <taxon>Hypocreales</taxon>
        <taxon>Nectriaceae</taxon>
        <taxon>Fusarium</taxon>
    </lineage>
</organism>
<proteinExistence type="predicted"/>
<comment type="caution">
    <text evidence="1">The sequence shown here is derived from an EMBL/GenBank/DDBJ whole genome shotgun (WGS) entry which is preliminary data.</text>
</comment>
<name>A0A2H3GMQ1_GIBZA</name>
<dbReference type="Proteomes" id="UP000746612">
    <property type="component" value="Unassembled WGS sequence"/>
</dbReference>
<evidence type="ECO:0000313" key="1">
    <source>
        <dbReference type="EMBL" id="CAG1982789.1"/>
    </source>
</evidence>
<sequence>MSHANDNGPALIARDSGNDHDSDVEFTIDLERSDSAVAMQNKLHLPSLMSQMQQDSRNLKAGIEYLTYERESLETAIMRLEAETEHFSMEQEIETNEHDANTRLFGLTDPDRDEINMVDGCNTSGHKSFQSNSRDHQESFIAKSLIALGFDASNLHTFRPESIHIIYHALLSGYRRSNLAAFADQEDPGCFFCLEEIAIGNWAVAVCHSGREDGLWCSTHLDKGCIWLTKAEGLWKLNVF</sequence>
<dbReference type="EMBL" id="CAJPIJ010000129">
    <property type="protein sequence ID" value="CAG1982789.1"/>
    <property type="molecule type" value="Genomic_DNA"/>
</dbReference>